<dbReference type="Proteomes" id="UP000192455">
    <property type="component" value="Unassembled WGS sequence"/>
</dbReference>
<feature type="binding site" evidence="6">
    <location>
        <position position="209"/>
    </location>
    <ligand>
        <name>FAD</name>
        <dbReference type="ChEBI" id="CHEBI:57692"/>
    </ligand>
</feature>
<dbReference type="PIRSF" id="PIRSF000089">
    <property type="entry name" value="Electra_flavoP_a"/>
    <property type="match status" value="1"/>
</dbReference>
<dbReference type="GO" id="GO:0050660">
    <property type="term" value="F:flavin adenine dinucleotide binding"/>
    <property type="evidence" value="ECO:0007669"/>
    <property type="project" value="InterPro"/>
</dbReference>
<dbReference type="InterPro" id="IPR014731">
    <property type="entry name" value="ETF_asu_C"/>
</dbReference>
<dbReference type="RefSeq" id="WP_076650446.1">
    <property type="nucleotide sequence ID" value="NZ_FTPS01000004.1"/>
</dbReference>
<feature type="binding site" evidence="6">
    <location>
        <begin position="248"/>
        <end position="252"/>
    </location>
    <ligand>
        <name>FAD</name>
        <dbReference type="ChEBI" id="CHEBI:57692"/>
    </ligand>
</feature>
<name>A0A1R3X823_9RHOB</name>
<dbReference type="Gene3D" id="3.40.50.1220">
    <property type="entry name" value="TPP-binding domain"/>
    <property type="match status" value="1"/>
</dbReference>
<dbReference type="STRING" id="515897.SAMN05421849_2567"/>
<dbReference type="SUPFAM" id="SSF52402">
    <property type="entry name" value="Adenine nucleotide alpha hydrolases-like"/>
    <property type="match status" value="1"/>
</dbReference>
<keyword evidence="5" id="KW-0249">Electron transport</keyword>
<dbReference type="Pfam" id="PF00766">
    <property type="entry name" value="ETF_alpha"/>
    <property type="match status" value="1"/>
</dbReference>
<feature type="binding site" evidence="6">
    <location>
        <begin position="234"/>
        <end position="235"/>
    </location>
    <ligand>
        <name>FAD</name>
        <dbReference type="ChEBI" id="CHEBI:57692"/>
    </ligand>
</feature>
<comment type="cofactor">
    <cofactor evidence="6">
        <name>FAD</name>
        <dbReference type="ChEBI" id="CHEBI:57692"/>
    </cofactor>
    <text evidence="6">Binds 1 FAD per dimer.</text>
</comment>
<dbReference type="InterPro" id="IPR014730">
    <property type="entry name" value="ETF_a/b_N"/>
</dbReference>
<dbReference type="GO" id="GO:0033539">
    <property type="term" value="P:fatty acid beta-oxidation using acyl-CoA dehydrogenase"/>
    <property type="evidence" value="ECO:0007669"/>
    <property type="project" value="TreeGrafter"/>
</dbReference>
<dbReference type="AlphaFoldDB" id="A0A1R3X823"/>
<evidence type="ECO:0000256" key="3">
    <source>
        <dbReference type="ARBA" id="ARBA00022630"/>
    </source>
</evidence>
<evidence type="ECO:0000259" key="7">
    <source>
        <dbReference type="SMART" id="SM00893"/>
    </source>
</evidence>
<feature type="domain" description="Electron transfer flavoprotein alpha/beta-subunit N-terminal" evidence="7">
    <location>
        <begin position="4"/>
        <end position="180"/>
    </location>
</feature>
<comment type="similarity">
    <text evidence="1">Belongs to the ETF alpha-subunit/FixB family.</text>
</comment>
<dbReference type="GO" id="GO:0009055">
    <property type="term" value="F:electron transfer activity"/>
    <property type="evidence" value="ECO:0007669"/>
    <property type="project" value="InterPro"/>
</dbReference>
<evidence type="ECO:0000313" key="8">
    <source>
        <dbReference type="EMBL" id="SIT87099.1"/>
    </source>
</evidence>
<proteinExistence type="inferred from homology"/>
<keyword evidence="3" id="KW-0285">Flavoprotein</keyword>
<evidence type="ECO:0000256" key="1">
    <source>
        <dbReference type="ARBA" id="ARBA00005817"/>
    </source>
</evidence>
<evidence type="ECO:0000313" key="9">
    <source>
        <dbReference type="Proteomes" id="UP000192455"/>
    </source>
</evidence>
<accession>A0A1R3X823</accession>
<evidence type="ECO:0000256" key="5">
    <source>
        <dbReference type="ARBA" id="ARBA00022982"/>
    </source>
</evidence>
<dbReference type="EMBL" id="FTPS01000004">
    <property type="protein sequence ID" value="SIT87099.1"/>
    <property type="molecule type" value="Genomic_DNA"/>
</dbReference>
<protein>
    <submittedName>
        <fullName evidence="8">Electron transfer flavoprotein alpha subunit apoprotein</fullName>
    </submittedName>
</protein>
<evidence type="ECO:0000256" key="2">
    <source>
        <dbReference type="ARBA" id="ARBA00022448"/>
    </source>
</evidence>
<sequence>MANLIVIAEQRDGALRETTLEAIAGLKSIKQDGDELAVAIVAGDPQAHVQALSVEGVDEVIAVKASDDFQPDQLEAVIAALGQERKPRVIAAAHGVDAWSYIPAAAVKLDSGLATDVMKLALDGDDLVATRAGYAEKVLVDLDFPGKDTVLLTIRGGTFEPAGGSGSPKVTEMNAPETDVATTHEGWQPPADSGGIDIPGSEFIMSIGRGVADEANVEQFLELAESMGATLGCSRPIADNGWLPKARQVGQSGQLAASCKLYVAMGISGSVQHQWGMKHVENIVAVNTDPEASIFSIARYGIVGDMFEIAEELENHF</sequence>
<organism evidence="8 9">
    <name type="scientific">Pontibaca methylaminivorans</name>
    <dbReference type="NCBI Taxonomy" id="515897"/>
    <lineage>
        <taxon>Bacteria</taxon>
        <taxon>Pseudomonadati</taxon>
        <taxon>Pseudomonadota</taxon>
        <taxon>Alphaproteobacteria</taxon>
        <taxon>Rhodobacterales</taxon>
        <taxon>Roseobacteraceae</taxon>
        <taxon>Pontibaca</taxon>
    </lineage>
</organism>
<dbReference type="SUPFAM" id="SSF52467">
    <property type="entry name" value="DHS-like NAD/FAD-binding domain"/>
    <property type="match status" value="1"/>
</dbReference>
<evidence type="ECO:0000256" key="4">
    <source>
        <dbReference type="ARBA" id="ARBA00022827"/>
    </source>
</evidence>
<gene>
    <name evidence="8" type="ORF">SAMN05421849_2567</name>
</gene>
<dbReference type="InterPro" id="IPR014729">
    <property type="entry name" value="Rossmann-like_a/b/a_fold"/>
</dbReference>
<dbReference type="PANTHER" id="PTHR43153">
    <property type="entry name" value="ELECTRON TRANSFER FLAVOPROTEIN ALPHA"/>
    <property type="match status" value="1"/>
</dbReference>
<dbReference type="SMART" id="SM00893">
    <property type="entry name" value="ETF"/>
    <property type="match status" value="1"/>
</dbReference>
<dbReference type="Pfam" id="PF01012">
    <property type="entry name" value="ETF"/>
    <property type="match status" value="1"/>
</dbReference>
<evidence type="ECO:0000256" key="6">
    <source>
        <dbReference type="PIRSR" id="PIRSR000089-1"/>
    </source>
</evidence>
<feature type="binding site" evidence="6">
    <location>
        <position position="287"/>
    </location>
    <ligand>
        <name>FAD</name>
        <dbReference type="ChEBI" id="CHEBI:57692"/>
    </ligand>
</feature>
<dbReference type="InterPro" id="IPR029035">
    <property type="entry name" value="DHS-like_NAD/FAD-binding_dom"/>
</dbReference>
<dbReference type="InterPro" id="IPR001308">
    <property type="entry name" value="ETF_a/FixB"/>
</dbReference>
<dbReference type="InterPro" id="IPR018206">
    <property type="entry name" value="ETF_asu_C_CS"/>
</dbReference>
<feature type="binding site" evidence="6">
    <location>
        <begin position="266"/>
        <end position="273"/>
    </location>
    <ligand>
        <name>FAD</name>
        <dbReference type="ChEBI" id="CHEBI:57692"/>
    </ligand>
</feature>
<reference evidence="8 9" key="1">
    <citation type="submission" date="2017-01" db="EMBL/GenBank/DDBJ databases">
        <authorList>
            <person name="Mah S.A."/>
            <person name="Swanson W.J."/>
            <person name="Moy G.W."/>
            <person name="Vacquier V.D."/>
        </authorList>
    </citation>
    <scope>NUCLEOTIDE SEQUENCE [LARGE SCALE GENOMIC DNA]</scope>
    <source>
        <strain evidence="8 9">DSM 21219</strain>
    </source>
</reference>
<dbReference type="PROSITE" id="PS00696">
    <property type="entry name" value="ETF_ALPHA"/>
    <property type="match status" value="1"/>
</dbReference>
<keyword evidence="9" id="KW-1185">Reference proteome</keyword>
<dbReference type="Gene3D" id="3.40.50.620">
    <property type="entry name" value="HUPs"/>
    <property type="match status" value="1"/>
</dbReference>
<keyword evidence="4 6" id="KW-0274">FAD</keyword>
<dbReference type="PANTHER" id="PTHR43153:SF1">
    <property type="entry name" value="ELECTRON TRANSFER FLAVOPROTEIN SUBUNIT ALPHA, MITOCHONDRIAL"/>
    <property type="match status" value="1"/>
</dbReference>
<keyword evidence="2" id="KW-0813">Transport</keyword>
<dbReference type="OrthoDB" id="9770286at2"/>